<organism evidence="1 2">
    <name type="scientific">Avena sativa</name>
    <name type="common">Oat</name>
    <dbReference type="NCBI Taxonomy" id="4498"/>
    <lineage>
        <taxon>Eukaryota</taxon>
        <taxon>Viridiplantae</taxon>
        <taxon>Streptophyta</taxon>
        <taxon>Embryophyta</taxon>
        <taxon>Tracheophyta</taxon>
        <taxon>Spermatophyta</taxon>
        <taxon>Magnoliopsida</taxon>
        <taxon>Liliopsida</taxon>
        <taxon>Poales</taxon>
        <taxon>Poaceae</taxon>
        <taxon>BOP clade</taxon>
        <taxon>Pooideae</taxon>
        <taxon>Poodae</taxon>
        <taxon>Poeae</taxon>
        <taxon>Poeae Chloroplast Group 1 (Aveneae type)</taxon>
        <taxon>Aveninae</taxon>
        <taxon>Avena</taxon>
    </lineage>
</organism>
<accession>A0ACD5T9I5</accession>
<dbReference type="Proteomes" id="UP001732700">
    <property type="component" value="Chromosome 1A"/>
</dbReference>
<reference evidence="1" key="2">
    <citation type="submission" date="2025-09" db="UniProtKB">
        <authorList>
            <consortium name="EnsemblPlants"/>
        </authorList>
    </citation>
    <scope>IDENTIFICATION</scope>
</reference>
<evidence type="ECO:0000313" key="2">
    <source>
        <dbReference type="Proteomes" id="UP001732700"/>
    </source>
</evidence>
<name>A0ACD5T9I5_AVESA</name>
<evidence type="ECO:0000313" key="1">
    <source>
        <dbReference type="EnsemblPlants" id="AVESA.00010b.r2.1AG0014940.1.CDS.1"/>
    </source>
</evidence>
<dbReference type="EnsemblPlants" id="AVESA.00010b.r2.1AG0014940.1">
    <property type="protein sequence ID" value="AVESA.00010b.r2.1AG0014940.1.CDS.1"/>
    <property type="gene ID" value="AVESA.00010b.r2.1AG0014940"/>
</dbReference>
<sequence length="198" mass="21001">MPPLRERQPDAASAGAHSAHTDDAQLTPSPTPGAQDNAAKAAPARSRRRPGGDDAAGSAREGAFVCRTCSRRFPSFQALGGHRTGHTRLQARRALPLQQQKPARAAHECAVCGLEFAMGQALGGHMRRHKNDDAQALVEVEGEAGKQQAQAQARVEEEKQRGEEEANCAPPLEDRCGGDREGCSSGSGSEPRLLNLLV</sequence>
<proteinExistence type="predicted"/>
<keyword evidence="2" id="KW-1185">Reference proteome</keyword>
<reference evidence="1" key="1">
    <citation type="submission" date="2021-05" db="EMBL/GenBank/DDBJ databases">
        <authorList>
            <person name="Scholz U."/>
            <person name="Mascher M."/>
            <person name="Fiebig A."/>
        </authorList>
    </citation>
    <scope>NUCLEOTIDE SEQUENCE [LARGE SCALE GENOMIC DNA]</scope>
</reference>
<protein>
    <submittedName>
        <fullName evidence="1">Uncharacterized protein</fullName>
    </submittedName>
</protein>